<organism evidence="3 4">
    <name type="scientific">Puccinia striiformis</name>
    <dbReference type="NCBI Taxonomy" id="27350"/>
    <lineage>
        <taxon>Eukaryota</taxon>
        <taxon>Fungi</taxon>
        <taxon>Dikarya</taxon>
        <taxon>Basidiomycota</taxon>
        <taxon>Pucciniomycotina</taxon>
        <taxon>Pucciniomycetes</taxon>
        <taxon>Pucciniales</taxon>
        <taxon>Pucciniaceae</taxon>
        <taxon>Puccinia</taxon>
    </lineage>
</organism>
<dbReference type="Proteomes" id="UP000238274">
    <property type="component" value="Unassembled WGS sequence"/>
</dbReference>
<evidence type="ECO:0000313" key="4">
    <source>
        <dbReference type="Proteomes" id="UP000238274"/>
    </source>
</evidence>
<dbReference type="PANTHER" id="PTHR46177:SF1">
    <property type="entry name" value="INTEGRASE CATALYTIC DOMAIN-CONTAINING PROTEIN"/>
    <property type="match status" value="1"/>
</dbReference>
<sequence length="379" mass="43648">MQFNRPTTLKNTSADTSIKAWKHPKSIEYSAGSMTTSTPYEHLKEKFKLRHLLCTKYGIDIHLRTAARLNCSLDPEGVERQSKRVLERRVFDVEGIGNIRSHNQQQSSKHIGYYYLQLVKEVGGIPQRTTTDRGTETIDLAGHQMNLMGQFGSIDPDKCHRFTKSVHNQKIECLWSQLMKQYNSELIRQLYEADKKEYYNPTNPVHHVLFLYLWVSLLQDGLNKWLTNYNSFKRRYDPKSMLPTGCSVNVCYENPEEYKGEEELIPVDLSCVDEPEHKHYPDAKDLMRTSPGWFSEIIDRLKTEMELDWPELHTRNVRGTFSLLEAAIEAYDSAWLEDPTNDPEETIAARAQLLYNISSNTIPSSTSPSSPNIHSSPAS</sequence>
<gene>
    <name evidence="3" type="ORF">PSHT_12264</name>
</gene>
<dbReference type="VEuPathDB" id="FungiDB:PSHT_12264"/>
<accession>A0A2S4UXG0</accession>
<feature type="domain" description="Integrase core" evidence="2">
    <location>
        <begin position="115"/>
        <end position="237"/>
    </location>
</feature>
<evidence type="ECO:0000313" key="3">
    <source>
        <dbReference type="EMBL" id="POW01979.1"/>
    </source>
</evidence>
<dbReference type="VEuPathDB" id="FungiDB:PSTT_04958"/>
<reference evidence="4" key="3">
    <citation type="journal article" date="2018" name="Mol. Plant Microbe Interact.">
        <title>Genome sequence resources for the wheat stripe rust pathogen (Puccinia striiformis f. sp. tritici) and the barley stripe rust pathogen (Puccinia striiformis f. sp. hordei).</title>
        <authorList>
            <person name="Xia C."/>
            <person name="Wang M."/>
            <person name="Yin C."/>
            <person name="Cornejo O.E."/>
            <person name="Hulbert S.H."/>
            <person name="Chen X."/>
        </authorList>
    </citation>
    <scope>NUCLEOTIDE SEQUENCE [LARGE SCALE GENOMIC DNA]</scope>
    <source>
        <strain evidence="4">93TX-2</strain>
    </source>
</reference>
<dbReference type="PANTHER" id="PTHR46177">
    <property type="entry name" value="INTEGRASE CATALYTIC DOMAIN-CONTAINING PROTEIN"/>
    <property type="match status" value="1"/>
</dbReference>
<feature type="region of interest" description="Disordered" evidence="1">
    <location>
        <begin position="360"/>
        <end position="379"/>
    </location>
</feature>
<protein>
    <recommendedName>
        <fullName evidence="2">Integrase core domain-containing protein</fullName>
    </recommendedName>
</protein>
<reference evidence="3 4" key="1">
    <citation type="submission" date="2017-12" db="EMBL/GenBank/DDBJ databases">
        <title>Gene loss provides genomic basis for host adaptation in cereal stripe rust fungi.</title>
        <authorList>
            <person name="Xia C."/>
        </authorList>
    </citation>
    <scope>NUCLEOTIDE SEQUENCE [LARGE SCALE GENOMIC DNA]</scope>
    <source>
        <strain evidence="3 4">93TX-2</strain>
    </source>
</reference>
<evidence type="ECO:0000256" key="1">
    <source>
        <dbReference type="SAM" id="MobiDB-lite"/>
    </source>
</evidence>
<reference evidence="4" key="2">
    <citation type="journal article" date="2018" name="BMC Genomics">
        <title>Genomic insights into host adaptation between the wheat stripe rust pathogen (Puccinia striiformis f. sp. tritici) and the barley stripe rust pathogen (Puccinia striiformis f. sp. hordei).</title>
        <authorList>
            <person name="Xia C."/>
            <person name="Wang M."/>
            <person name="Yin C."/>
            <person name="Cornejo O.E."/>
            <person name="Hulbert S.H."/>
            <person name="Chen X."/>
        </authorList>
    </citation>
    <scope>NUCLEOTIDE SEQUENCE [LARGE SCALE GENOMIC DNA]</scope>
    <source>
        <strain evidence="4">93TX-2</strain>
    </source>
</reference>
<name>A0A2S4UXG0_9BASI</name>
<dbReference type="InterPro" id="IPR058913">
    <property type="entry name" value="Integrase_dom_put"/>
</dbReference>
<dbReference type="EMBL" id="PKSM01000222">
    <property type="protein sequence ID" value="POW01979.1"/>
    <property type="molecule type" value="Genomic_DNA"/>
</dbReference>
<keyword evidence="4" id="KW-1185">Reference proteome</keyword>
<dbReference type="OrthoDB" id="2505297at2759"/>
<evidence type="ECO:0000259" key="2">
    <source>
        <dbReference type="Pfam" id="PF24764"/>
    </source>
</evidence>
<comment type="caution">
    <text evidence="3">The sequence shown here is derived from an EMBL/GenBank/DDBJ whole genome shotgun (WGS) entry which is preliminary data.</text>
</comment>
<dbReference type="AlphaFoldDB" id="A0A2S4UXG0"/>
<proteinExistence type="predicted"/>
<dbReference type="Pfam" id="PF24764">
    <property type="entry name" value="rva_4"/>
    <property type="match status" value="1"/>
</dbReference>